<accession>A0A1R3XLH7</accession>
<protein>
    <submittedName>
        <fullName evidence="1">Uncharacterized protein</fullName>
    </submittedName>
</protein>
<dbReference type="AlphaFoldDB" id="A0A1R3XLH7"/>
<organism evidence="1 2">
    <name type="scientific">Pontibacter indicus</name>
    <dbReference type="NCBI Taxonomy" id="1317125"/>
    <lineage>
        <taxon>Bacteria</taxon>
        <taxon>Pseudomonadati</taxon>
        <taxon>Bacteroidota</taxon>
        <taxon>Cytophagia</taxon>
        <taxon>Cytophagales</taxon>
        <taxon>Hymenobacteraceae</taxon>
        <taxon>Pontibacter</taxon>
    </lineage>
</organism>
<sequence length="138" mass="16296">MNILMSRLFIPILLYSVVYNYDCITYKRIEKERKGLGFTHFQDLISICESDSTFKHTIHLQIRKAGVVKNVEEEINIGKWHINKDTLILTHSNIELVNKYIIGRNRLTHVSNSPLSGKFKWKYYSGPYSVIKKKRHNR</sequence>
<dbReference type="Proteomes" id="UP000187181">
    <property type="component" value="Unassembled WGS sequence"/>
</dbReference>
<evidence type="ECO:0000313" key="1">
    <source>
        <dbReference type="EMBL" id="SIT92545.1"/>
    </source>
</evidence>
<dbReference type="STRING" id="1317125.SAMN05444128_2884"/>
<dbReference type="EMBL" id="FTPP01000002">
    <property type="protein sequence ID" value="SIT92545.1"/>
    <property type="molecule type" value="Genomic_DNA"/>
</dbReference>
<proteinExistence type="predicted"/>
<name>A0A1R3XLH7_9BACT</name>
<reference evidence="2" key="1">
    <citation type="submission" date="2017-01" db="EMBL/GenBank/DDBJ databases">
        <authorList>
            <person name="Varghese N."/>
            <person name="Submissions S."/>
        </authorList>
    </citation>
    <scope>NUCLEOTIDE SEQUENCE [LARGE SCALE GENOMIC DNA]</scope>
    <source>
        <strain evidence="2">LP100</strain>
    </source>
</reference>
<evidence type="ECO:0000313" key="2">
    <source>
        <dbReference type="Proteomes" id="UP000187181"/>
    </source>
</evidence>
<gene>
    <name evidence="1" type="ORF">SAMN05444128_2884</name>
</gene>
<keyword evidence="2" id="KW-1185">Reference proteome</keyword>